<dbReference type="SMART" id="SM00331">
    <property type="entry name" value="PP2C_SIG"/>
    <property type="match status" value="1"/>
</dbReference>
<dbReference type="InterPro" id="IPR001932">
    <property type="entry name" value="PPM-type_phosphatase-like_dom"/>
</dbReference>
<evidence type="ECO:0000259" key="9">
    <source>
        <dbReference type="SMART" id="SM00331"/>
    </source>
</evidence>
<dbReference type="Gene3D" id="3.30.450.20">
    <property type="entry name" value="PAS domain"/>
    <property type="match status" value="1"/>
</dbReference>
<keyword evidence="6 8" id="KW-0472">Membrane</keyword>
<sequence length="604" mass="67798">MKDRSLAKVMLLASCLILLSILIAGSVVYVITEKQVVKKLKTKDLLYIGESISSKIEGRIGRARESSLLLAKDPELVDWLKGGEKDAQAGNHMLTKLKELAGDYDYNNSFIVSAVSGNYWSEAGKVIDVVSKSDPSDEWFFRTLASKKPVSVVLDYNDARQDTFVFVNVLIGDPDKPLGVAGIGLSLKELASDFKTYKYSESSRLWLTDDAGKIYMADNLDQYGKQLQSFIPQSEAEKLFGQRKTPAGTPDTLEYKDASGRLLDLVVYPVPSTDWRLIFSIPRSETASFLDTIKLHTLLAVIICILAMIFFFFFITRYLANPYQRALELNKELELRVQERTKELVEQTQKLTDSIEYAKRIQQAILPTREKLKEPFEDFFLYWRPRDVVGGDFYWTKQVDDGYLLAVGDCTGHGVPGALMTMVAVSSLNRIVETGIATNPAEILKELNKLVKSTLQQEHGTSLSDDGLDIGLCHITREQLSYAGAKTALYIKNGEACRTIRGDRKSIGSRKMHASFQFTTTVASLAPDDICYMTTDGFLEQNGGAKNFGFGRQRFEQLIESAYPKPLAEQELDFHDRLERYMGTESQRDDITLLAFKPKGQLPV</sequence>
<feature type="domain" description="PPM-type phosphatase" evidence="9">
    <location>
        <begin position="374"/>
        <end position="598"/>
    </location>
</feature>
<evidence type="ECO:0000256" key="3">
    <source>
        <dbReference type="ARBA" id="ARBA00022692"/>
    </source>
</evidence>
<dbReference type="Proteomes" id="UP000317036">
    <property type="component" value="Unassembled WGS sequence"/>
</dbReference>
<dbReference type="PANTHER" id="PTHR43156">
    <property type="entry name" value="STAGE II SPORULATION PROTEIN E-RELATED"/>
    <property type="match status" value="1"/>
</dbReference>
<comment type="subcellular location">
    <subcellularLocation>
        <location evidence="1">Cell membrane</location>
        <topology evidence="1">Multi-pass membrane protein</topology>
    </subcellularLocation>
</comment>
<keyword evidence="2" id="KW-1003">Cell membrane</keyword>
<dbReference type="InterPro" id="IPR036457">
    <property type="entry name" value="PPM-type-like_dom_sf"/>
</dbReference>
<evidence type="ECO:0000256" key="7">
    <source>
        <dbReference type="SAM" id="Coils"/>
    </source>
</evidence>
<organism evidence="10 11">
    <name type="scientific">Paenibacillus cremeus</name>
    <dbReference type="NCBI Taxonomy" id="2163881"/>
    <lineage>
        <taxon>Bacteria</taxon>
        <taxon>Bacillati</taxon>
        <taxon>Bacillota</taxon>
        <taxon>Bacilli</taxon>
        <taxon>Bacillales</taxon>
        <taxon>Paenibacillaceae</taxon>
        <taxon>Paenibacillus</taxon>
    </lineage>
</organism>
<evidence type="ECO:0000313" key="10">
    <source>
        <dbReference type="EMBL" id="TVY07703.1"/>
    </source>
</evidence>
<evidence type="ECO:0000256" key="8">
    <source>
        <dbReference type="SAM" id="Phobius"/>
    </source>
</evidence>
<reference evidence="10 11" key="1">
    <citation type="submission" date="2019-07" db="EMBL/GenBank/DDBJ databases">
        <authorList>
            <person name="Kim J."/>
        </authorList>
    </citation>
    <scope>NUCLEOTIDE SEQUENCE [LARGE SCALE GENOMIC DNA]</scope>
    <source>
        <strain evidence="10 11">JC52</strain>
    </source>
</reference>
<evidence type="ECO:0000256" key="2">
    <source>
        <dbReference type="ARBA" id="ARBA00022475"/>
    </source>
</evidence>
<keyword evidence="5 8" id="KW-1133">Transmembrane helix</keyword>
<evidence type="ECO:0000256" key="4">
    <source>
        <dbReference type="ARBA" id="ARBA00022801"/>
    </source>
</evidence>
<evidence type="ECO:0000256" key="5">
    <source>
        <dbReference type="ARBA" id="ARBA00022989"/>
    </source>
</evidence>
<dbReference type="RefSeq" id="WP_144851315.1">
    <property type="nucleotide sequence ID" value="NZ_VNJI01000033.1"/>
</dbReference>
<feature type="coiled-coil region" evidence="7">
    <location>
        <begin position="323"/>
        <end position="350"/>
    </location>
</feature>
<keyword evidence="11" id="KW-1185">Reference proteome</keyword>
<dbReference type="Pfam" id="PF02743">
    <property type="entry name" value="dCache_1"/>
    <property type="match status" value="1"/>
</dbReference>
<dbReference type="PANTHER" id="PTHR43156:SF9">
    <property type="entry name" value="HAMP DOMAIN-CONTAINING PROTEIN"/>
    <property type="match status" value="1"/>
</dbReference>
<keyword evidence="7" id="KW-0175">Coiled coil</keyword>
<dbReference type="GO" id="GO:0016791">
    <property type="term" value="F:phosphatase activity"/>
    <property type="evidence" value="ECO:0007669"/>
    <property type="project" value="TreeGrafter"/>
</dbReference>
<comment type="caution">
    <text evidence="10">The sequence shown here is derived from an EMBL/GenBank/DDBJ whole genome shotgun (WGS) entry which is preliminary data.</text>
</comment>
<keyword evidence="3 8" id="KW-0812">Transmembrane</keyword>
<dbReference type="OrthoDB" id="9763484at2"/>
<dbReference type="EMBL" id="VNJI01000033">
    <property type="protein sequence ID" value="TVY07703.1"/>
    <property type="molecule type" value="Genomic_DNA"/>
</dbReference>
<accession>A0A559K6I1</accession>
<gene>
    <name evidence="10" type="ORF">FPZ49_22755</name>
</gene>
<dbReference type="InterPro" id="IPR052016">
    <property type="entry name" value="Bact_Sigma-Reg"/>
</dbReference>
<dbReference type="Pfam" id="PF07228">
    <property type="entry name" value="SpoIIE"/>
    <property type="match status" value="1"/>
</dbReference>
<name>A0A559K6I1_9BACL</name>
<feature type="transmembrane region" description="Helical" evidence="8">
    <location>
        <begin position="295"/>
        <end position="315"/>
    </location>
</feature>
<dbReference type="AlphaFoldDB" id="A0A559K6I1"/>
<dbReference type="GO" id="GO:0005886">
    <property type="term" value="C:plasma membrane"/>
    <property type="evidence" value="ECO:0007669"/>
    <property type="project" value="UniProtKB-SubCell"/>
</dbReference>
<evidence type="ECO:0000313" key="11">
    <source>
        <dbReference type="Proteomes" id="UP000317036"/>
    </source>
</evidence>
<protein>
    <submittedName>
        <fullName evidence="10">SpoIIE family protein phosphatase</fullName>
    </submittedName>
</protein>
<proteinExistence type="predicted"/>
<keyword evidence="4" id="KW-0378">Hydrolase</keyword>
<evidence type="ECO:0000256" key="6">
    <source>
        <dbReference type="ARBA" id="ARBA00023136"/>
    </source>
</evidence>
<evidence type="ECO:0000256" key="1">
    <source>
        <dbReference type="ARBA" id="ARBA00004651"/>
    </source>
</evidence>
<dbReference type="Gene3D" id="3.60.40.10">
    <property type="entry name" value="PPM-type phosphatase domain"/>
    <property type="match status" value="1"/>
</dbReference>
<dbReference type="InterPro" id="IPR033479">
    <property type="entry name" value="dCache_1"/>
</dbReference>